<evidence type="ECO:0000256" key="1">
    <source>
        <dbReference type="ARBA" id="ARBA00022670"/>
    </source>
</evidence>
<protein>
    <recommendedName>
        <fullName evidence="6">Peptidase S1 domain-containing protein</fullName>
    </recommendedName>
</protein>
<evidence type="ECO:0000313" key="8">
    <source>
        <dbReference type="Proteomes" id="UP000472266"/>
    </source>
</evidence>
<dbReference type="InterPro" id="IPR001314">
    <property type="entry name" value="Peptidase_S1A"/>
</dbReference>
<proteinExistence type="predicted"/>
<reference evidence="7" key="3">
    <citation type="submission" date="2025-09" db="UniProtKB">
        <authorList>
            <consortium name="Ensembl"/>
        </authorList>
    </citation>
    <scope>IDENTIFICATION</scope>
</reference>
<keyword evidence="3 5" id="KW-0720">Serine protease</keyword>
<dbReference type="CDD" id="cd00190">
    <property type="entry name" value="Tryp_SPc"/>
    <property type="match status" value="1"/>
</dbReference>
<dbReference type="AlphaFoldDB" id="A0A672V0S1"/>
<dbReference type="PRINTS" id="PR00722">
    <property type="entry name" value="CHYMOTRYPSIN"/>
</dbReference>
<dbReference type="FunFam" id="2.40.10.10:FF:000003">
    <property type="entry name" value="Transmembrane serine protease 3"/>
    <property type="match status" value="1"/>
</dbReference>
<keyword evidence="8" id="KW-1185">Reference proteome</keyword>
<evidence type="ECO:0000256" key="5">
    <source>
        <dbReference type="RuleBase" id="RU363034"/>
    </source>
</evidence>
<keyword evidence="4" id="KW-1015">Disulfide bond</keyword>
<reference evidence="7" key="2">
    <citation type="submission" date="2025-08" db="UniProtKB">
        <authorList>
            <consortium name="Ensembl"/>
        </authorList>
    </citation>
    <scope>IDENTIFICATION</scope>
</reference>
<evidence type="ECO:0000259" key="6">
    <source>
        <dbReference type="PROSITE" id="PS50240"/>
    </source>
</evidence>
<dbReference type="Proteomes" id="UP000472266">
    <property type="component" value="Chromosome 21"/>
</dbReference>
<dbReference type="Ensembl" id="ENSSHBT00005023993.1">
    <property type="protein sequence ID" value="ENSSHBP00005020115.1"/>
    <property type="gene ID" value="ENSSHBG00005017173.1"/>
</dbReference>
<dbReference type="PROSITE" id="PS00134">
    <property type="entry name" value="TRYPSIN_HIS"/>
    <property type="match status" value="1"/>
</dbReference>
<dbReference type="InterPro" id="IPR033116">
    <property type="entry name" value="TRYPSIN_SER"/>
</dbReference>
<dbReference type="PANTHER" id="PTHR24252:SF26">
    <property type="entry name" value="TRANSMEMBRANE SERINE PROTEASE 9"/>
    <property type="match status" value="1"/>
</dbReference>
<dbReference type="InterPro" id="IPR001254">
    <property type="entry name" value="Trypsin_dom"/>
</dbReference>
<dbReference type="GO" id="GO:0006508">
    <property type="term" value="P:proteolysis"/>
    <property type="evidence" value="ECO:0007669"/>
    <property type="project" value="UniProtKB-KW"/>
</dbReference>
<dbReference type="InterPro" id="IPR043504">
    <property type="entry name" value="Peptidase_S1_PA_chymotrypsin"/>
</dbReference>
<dbReference type="GO" id="GO:0004252">
    <property type="term" value="F:serine-type endopeptidase activity"/>
    <property type="evidence" value="ECO:0007669"/>
    <property type="project" value="InterPro"/>
</dbReference>
<dbReference type="OMA" id="EDSTHFC"/>
<sequence length="297" mass="32085">NVRFALAQGCGQRPGFSKPIKIVGGTDASRGEIPWQVSLKEDSRHFCGATIIGDRWLLSAAHCFNETNPEEIEAYVGTTSLNGTDGSAVKVNVTRVIQHPFFSPIILDFDVAVLELARPLVFNKHIQPVCLPLAAQKFAVGQQCVISGWGSLQEGNATKPEILQKASVGIIDQKTCDFLYNFSLTDRMICAGFLEGKIDSCQGDSGGPLACEVTPGTFYLAGIVSWGIGCAQAMKPGVYSRITKLQDWILDTISHAQAFQPVRLLIQAGKTALHNVAVQKMSCHPQDCSLDCTFLAV</sequence>
<dbReference type="Pfam" id="PF00089">
    <property type="entry name" value="Trypsin"/>
    <property type="match status" value="1"/>
</dbReference>
<dbReference type="PANTHER" id="PTHR24252">
    <property type="entry name" value="ACROSIN-RELATED"/>
    <property type="match status" value="1"/>
</dbReference>
<dbReference type="SMART" id="SM00020">
    <property type="entry name" value="Tryp_SPc"/>
    <property type="match status" value="1"/>
</dbReference>
<evidence type="ECO:0000256" key="2">
    <source>
        <dbReference type="ARBA" id="ARBA00022801"/>
    </source>
</evidence>
<name>A0A672V0S1_STRHB</name>
<accession>A0A672V0S1</accession>
<dbReference type="GeneTree" id="ENSGT00940000159993"/>
<dbReference type="PROSITE" id="PS50240">
    <property type="entry name" value="TRYPSIN_DOM"/>
    <property type="match status" value="1"/>
</dbReference>
<keyword evidence="1 5" id="KW-0645">Protease</keyword>
<dbReference type="InParanoid" id="A0A672V0S1"/>
<keyword evidence="2 5" id="KW-0378">Hydrolase</keyword>
<dbReference type="SUPFAM" id="SSF50494">
    <property type="entry name" value="Trypsin-like serine proteases"/>
    <property type="match status" value="1"/>
</dbReference>
<dbReference type="Gene3D" id="2.40.10.10">
    <property type="entry name" value="Trypsin-like serine proteases"/>
    <property type="match status" value="1"/>
</dbReference>
<evidence type="ECO:0000256" key="3">
    <source>
        <dbReference type="ARBA" id="ARBA00022825"/>
    </source>
</evidence>
<dbReference type="PROSITE" id="PS00135">
    <property type="entry name" value="TRYPSIN_SER"/>
    <property type="match status" value="1"/>
</dbReference>
<organism evidence="7 8">
    <name type="scientific">Strigops habroptila</name>
    <name type="common">Kakapo</name>
    <dbReference type="NCBI Taxonomy" id="2489341"/>
    <lineage>
        <taxon>Eukaryota</taxon>
        <taxon>Metazoa</taxon>
        <taxon>Chordata</taxon>
        <taxon>Craniata</taxon>
        <taxon>Vertebrata</taxon>
        <taxon>Euteleostomi</taxon>
        <taxon>Archelosauria</taxon>
        <taxon>Archosauria</taxon>
        <taxon>Dinosauria</taxon>
        <taxon>Saurischia</taxon>
        <taxon>Theropoda</taxon>
        <taxon>Coelurosauria</taxon>
        <taxon>Aves</taxon>
        <taxon>Neognathae</taxon>
        <taxon>Neoaves</taxon>
        <taxon>Telluraves</taxon>
        <taxon>Australaves</taxon>
        <taxon>Psittaciformes</taxon>
        <taxon>Psittacidae</taxon>
        <taxon>Strigops</taxon>
    </lineage>
</organism>
<evidence type="ECO:0000256" key="4">
    <source>
        <dbReference type="ARBA" id="ARBA00023157"/>
    </source>
</evidence>
<dbReference type="InterPro" id="IPR018114">
    <property type="entry name" value="TRYPSIN_HIS"/>
</dbReference>
<evidence type="ECO:0000313" key="7">
    <source>
        <dbReference type="Ensembl" id="ENSSHBP00005020115.1"/>
    </source>
</evidence>
<dbReference type="InterPro" id="IPR009003">
    <property type="entry name" value="Peptidase_S1_PA"/>
</dbReference>
<feature type="domain" description="Peptidase S1" evidence="6">
    <location>
        <begin position="22"/>
        <end position="254"/>
    </location>
</feature>
<reference evidence="7 8" key="1">
    <citation type="submission" date="2019-11" db="EMBL/GenBank/DDBJ databases">
        <title>Strigops habroptila (kakapo) genome, bStrHab1, primary haplotype, v2.</title>
        <authorList>
            <person name="Jarvis E.D."/>
            <person name="Howard J."/>
            <person name="Rhie A."/>
            <person name="Phillippy A."/>
            <person name="Korlach J."/>
            <person name="Digby A."/>
            <person name="Iorns D."/>
            <person name="Eason D."/>
            <person name="Robertson B."/>
            <person name="Raemaekers T."/>
            <person name="Howe K."/>
            <person name="Lewin H."/>
            <person name="Damas J."/>
            <person name="Hastie A."/>
            <person name="Tracey A."/>
            <person name="Chow W."/>
            <person name="Fedrigo O."/>
        </authorList>
    </citation>
    <scope>NUCLEOTIDE SEQUENCE [LARGE SCALE GENOMIC DNA]</scope>
</reference>